<dbReference type="GO" id="GO:0006516">
    <property type="term" value="P:glycoprotein catabolic process"/>
    <property type="evidence" value="ECO:0007669"/>
    <property type="project" value="TreeGrafter"/>
</dbReference>
<evidence type="ECO:0000256" key="6">
    <source>
        <dbReference type="ARBA" id="ARBA00022729"/>
    </source>
</evidence>
<dbReference type="OrthoDB" id="2866996at2759"/>
<dbReference type="InterPro" id="IPR013783">
    <property type="entry name" value="Ig-like_fold"/>
</dbReference>
<dbReference type="Gene3D" id="3.20.20.80">
    <property type="entry name" value="Glycosidases"/>
    <property type="match status" value="1"/>
</dbReference>
<dbReference type="InterPro" id="IPR017853">
    <property type="entry name" value="GH"/>
</dbReference>
<proteinExistence type="inferred from homology"/>
<evidence type="ECO:0000256" key="5">
    <source>
        <dbReference type="ARBA" id="ARBA00012754"/>
    </source>
</evidence>
<evidence type="ECO:0000256" key="4">
    <source>
        <dbReference type="ARBA" id="ARBA00007401"/>
    </source>
</evidence>
<dbReference type="InterPro" id="IPR036156">
    <property type="entry name" value="Beta-gal/glucu_dom_sf"/>
</dbReference>
<keyword evidence="17" id="KW-1185">Reference proteome</keyword>
<reference evidence="16" key="2">
    <citation type="submission" date="2022-10" db="EMBL/GenBank/DDBJ databases">
        <authorList>
            <consortium name="ENA_rothamsted_submissions"/>
            <consortium name="culmorum"/>
            <person name="King R."/>
        </authorList>
    </citation>
    <scope>NUCLEOTIDE SEQUENCE</scope>
</reference>
<evidence type="ECO:0000256" key="3">
    <source>
        <dbReference type="ARBA" id="ARBA00004740"/>
    </source>
</evidence>
<comment type="catalytic activity">
    <reaction evidence="1">
        <text>Hydrolysis of terminal, non-reducing beta-D-mannose residues in beta-D-mannosides.</text>
        <dbReference type="EC" id="3.2.1.25"/>
    </reaction>
</comment>
<feature type="domain" description="Mannosidase Ig/CBM-like" evidence="14">
    <location>
        <begin position="700"/>
        <end position="798"/>
    </location>
</feature>
<keyword evidence="7" id="KW-0378">Hydrolase</keyword>
<dbReference type="SUPFAM" id="SSF51445">
    <property type="entry name" value="(Trans)glycosidases"/>
    <property type="match status" value="1"/>
</dbReference>
<evidence type="ECO:0000313" key="17">
    <source>
        <dbReference type="Proteomes" id="UP001153737"/>
    </source>
</evidence>
<dbReference type="Pfam" id="PF22666">
    <property type="entry name" value="Glyco_hydro_2_N2"/>
    <property type="match status" value="1"/>
</dbReference>
<comment type="pathway">
    <text evidence="3">Glycan metabolism; N-glycan degradation.</text>
</comment>
<dbReference type="FunFam" id="2.60.120.260:FF:000060">
    <property type="entry name" value="Probable beta-mannosidase"/>
    <property type="match status" value="1"/>
</dbReference>
<evidence type="ECO:0000256" key="2">
    <source>
        <dbReference type="ARBA" id="ARBA00004371"/>
    </source>
</evidence>
<dbReference type="EC" id="3.2.1.25" evidence="5"/>
<evidence type="ECO:0000256" key="7">
    <source>
        <dbReference type="ARBA" id="ARBA00022801"/>
    </source>
</evidence>
<dbReference type="GO" id="GO:0004567">
    <property type="term" value="F:beta-mannosidase activity"/>
    <property type="evidence" value="ECO:0007669"/>
    <property type="project" value="UniProtKB-EC"/>
</dbReference>
<dbReference type="InterPro" id="IPR041447">
    <property type="entry name" value="Mannosidase_ig"/>
</dbReference>
<feature type="chain" id="PRO_5040303590" description="beta-mannosidase" evidence="12">
    <location>
        <begin position="27"/>
        <end position="886"/>
    </location>
</feature>
<reference evidence="16" key="1">
    <citation type="submission" date="2022-01" db="EMBL/GenBank/DDBJ databases">
        <authorList>
            <person name="King R."/>
        </authorList>
    </citation>
    <scope>NUCLEOTIDE SEQUENCE</scope>
</reference>
<accession>A0A9N9SAX5</accession>
<keyword evidence="6 12" id="KW-0732">Signal</keyword>
<dbReference type="InterPro" id="IPR050887">
    <property type="entry name" value="Beta-mannosidase_GH2"/>
</dbReference>
<sequence>MYDLNCIMINLGIILFLTFSLNNCDSLNVQSLDGDWLLKAANGKYVDLKATVPGGIYTDLMNNNIIGDILYGYNDRETKWVPRLNWTYYRTFSVDEDILNQENIHLVFDGLDTFSSIYVNDEYVGESENMFLQYIFDVKKQIKLGENKIEVRFLSPIEVASQRAEEQNKLYDIPLDCPPDAYRGECHANMIRKMQASFSWDWGPAFPSVGIWKNIYIESYDESAIRYVVADVTDSPSDDSWDLNIDTYLMNNWNLTQVFNVTEQPNSYGEIVSTISFKVAKSNVNYWWPNGFGGHDLYNLRVTFADGDSSEFDSKVIRIGFRTVEIVQESIGSGLSFYFKINGIPIFMKGSNEIPIDILPERGQNKTTIKKLLKTVQNSHMNMLRVWGGGVYESDYFYDLADELGILIWQDFMFACSMYQADDIFLNNINEEVRHQVKRLSSHPSIALFAGNNENEGALADNWYGTNSNFSLYKNDYVKLYIDTIEVEFDRITHQRGIFISSSPSDGNESKKQGYVATNPGDTLFGDVHYYNYVLDPWDSNVYPVTRFASEYGYQSFPSVGSLLKATNTTDDLNINSKFMDHRQHHPGGNAEIQLLMDWNLNMPPSNGSKYYEAFIYYSQIMQAMSIKVESEHYRRFRNNLNNKGEGNTMGALYWQLNDVWLAPTWSGIDYTGKWKMLQYHTQEFFAPIIITGHINVERTLDIYIVSDLLSPVLGVTAVIRVYHWNSLEPLSTESLSIDLEAGHSHLIKSLQTDNYLNEKKCGALNDARNYCFFYLSLEKDGAKVAPDNFVFPEKLKNSHPQQAKVQIVSVENISNEGVYQITIATDKAALFVWLDTVIQGTFSDNGFLLVNSTQNIYFTSEENTTAEELSKSLTITHLLDEQYFQ</sequence>
<dbReference type="InterPro" id="IPR054593">
    <property type="entry name" value="Beta-mannosidase-like_N2"/>
</dbReference>
<feature type="signal peptide" evidence="12">
    <location>
        <begin position="1"/>
        <end position="26"/>
    </location>
</feature>
<evidence type="ECO:0000256" key="11">
    <source>
        <dbReference type="ARBA" id="ARBA00033445"/>
    </source>
</evidence>
<evidence type="ECO:0000256" key="12">
    <source>
        <dbReference type="SAM" id="SignalP"/>
    </source>
</evidence>
<gene>
    <name evidence="16" type="ORF">PHAECO_LOCUS1100</name>
</gene>
<evidence type="ECO:0000259" key="13">
    <source>
        <dbReference type="Pfam" id="PF17753"/>
    </source>
</evidence>
<evidence type="ECO:0000256" key="8">
    <source>
        <dbReference type="ARBA" id="ARBA00023180"/>
    </source>
</evidence>
<name>A0A9N9SAX5_PHACE</name>
<evidence type="ECO:0000256" key="1">
    <source>
        <dbReference type="ARBA" id="ARBA00000829"/>
    </source>
</evidence>
<comment type="subcellular location">
    <subcellularLocation>
        <location evidence="2">Lysosome</location>
    </subcellularLocation>
</comment>
<dbReference type="PANTHER" id="PTHR43730:SF1">
    <property type="entry name" value="BETA-MANNOSIDASE"/>
    <property type="match status" value="1"/>
</dbReference>
<dbReference type="Gene3D" id="2.60.120.260">
    <property type="entry name" value="Galactose-binding domain-like"/>
    <property type="match status" value="1"/>
</dbReference>
<organism evidence="16 17">
    <name type="scientific">Phaedon cochleariae</name>
    <name type="common">Mustard beetle</name>
    <dbReference type="NCBI Taxonomy" id="80249"/>
    <lineage>
        <taxon>Eukaryota</taxon>
        <taxon>Metazoa</taxon>
        <taxon>Ecdysozoa</taxon>
        <taxon>Arthropoda</taxon>
        <taxon>Hexapoda</taxon>
        <taxon>Insecta</taxon>
        <taxon>Pterygota</taxon>
        <taxon>Neoptera</taxon>
        <taxon>Endopterygota</taxon>
        <taxon>Coleoptera</taxon>
        <taxon>Polyphaga</taxon>
        <taxon>Cucujiformia</taxon>
        <taxon>Chrysomeloidea</taxon>
        <taxon>Chrysomelidae</taxon>
        <taxon>Chrysomelinae</taxon>
        <taxon>Chrysomelini</taxon>
        <taxon>Phaedon</taxon>
    </lineage>
</organism>
<dbReference type="InterPro" id="IPR041625">
    <property type="entry name" value="Beta-mannosidase_Ig"/>
</dbReference>
<dbReference type="FunFam" id="3.20.20.80:FF:000035">
    <property type="entry name" value="Mannosidase beta"/>
    <property type="match status" value="1"/>
</dbReference>
<evidence type="ECO:0000259" key="15">
    <source>
        <dbReference type="Pfam" id="PF22666"/>
    </source>
</evidence>
<evidence type="ECO:0000256" key="10">
    <source>
        <dbReference type="ARBA" id="ARBA00023295"/>
    </source>
</evidence>
<dbReference type="Pfam" id="PF17753">
    <property type="entry name" value="Ig_mannosidase"/>
    <property type="match status" value="1"/>
</dbReference>
<feature type="domain" description="Beta-mannosidase Ig-fold" evidence="13">
    <location>
        <begin position="807"/>
        <end position="881"/>
    </location>
</feature>
<feature type="domain" description="Beta-mannosidase-like galactose-binding" evidence="15">
    <location>
        <begin position="36"/>
        <end position="213"/>
    </location>
</feature>
<evidence type="ECO:0000259" key="14">
    <source>
        <dbReference type="Pfam" id="PF17786"/>
    </source>
</evidence>
<dbReference type="SUPFAM" id="SSF49785">
    <property type="entry name" value="Galactose-binding domain-like"/>
    <property type="match status" value="1"/>
</dbReference>
<dbReference type="PANTHER" id="PTHR43730">
    <property type="entry name" value="BETA-MANNOSIDASE"/>
    <property type="match status" value="1"/>
</dbReference>
<evidence type="ECO:0000313" key="16">
    <source>
        <dbReference type="EMBL" id="CAG9813016.1"/>
    </source>
</evidence>
<dbReference type="Proteomes" id="UP001153737">
    <property type="component" value="Chromosome 1"/>
</dbReference>
<keyword evidence="10" id="KW-0326">Glycosidase</keyword>
<dbReference type="SUPFAM" id="SSF49303">
    <property type="entry name" value="beta-Galactosidase/glucuronidase domain"/>
    <property type="match status" value="3"/>
</dbReference>
<protein>
    <recommendedName>
        <fullName evidence="5">beta-mannosidase</fullName>
        <ecNumber evidence="5">3.2.1.25</ecNumber>
    </recommendedName>
    <alternativeName>
        <fullName evidence="11">Mannanase</fullName>
    </alternativeName>
</protein>
<dbReference type="AlphaFoldDB" id="A0A9N9SAX5"/>
<evidence type="ECO:0000256" key="9">
    <source>
        <dbReference type="ARBA" id="ARBA00023228"/>
    </source>
</evidence>
<dbReference type="GO" id="GO:0005764">
    <property type="term" value="C:lysosome"/>
    <property type="evidence" value="ECO:0007669"/>
    <property type="project" value="UniProtKB-SubCell"/>
</dbReference>
<dbReference type="EMBL" id="OU896707">
    <property type="protein sequence ID" value="CAG9813016.1"/>
    <property type="molecule type" value="Genomic_DNA"/>
</dbReference>
<comment type="similarity">
    <text evidence="4">Belongs to the glycosyl hydrolase 2 family.</text>
</comment>
<dbReference type="Gene3D" id="2.60.40.10">
    <property type="entry name" value="Immunoglobulins"/>
    <property type="match status" value="3"/>
</dbReference>
<dbReference type="Pfam" id="PF17786">
    <property type="entry name" value="Mannosidase_ig"/>
    <property type="match status" value="1"/>
</dbReference>
<keyword evidence="9" id="KW-0458">Lysosome</keyword>
<dbReference type="InterPro" id="IPR008979">
    <property type="entry name" value="Galactose-bd-like_sf"/>
</dbReference>
<keyword evidence="8" id="KW-0325">Glycoprotein</keyword>